<keyword evidence="3" id="KW-1185">Reference proteome</keyword>
<sequence length="122" mass="14530">MPYDVLLDCPEETFENTNEYISHLEERMLTIHQWARERLHFSSEKMRQLHNPQQKKGLSQLQYSGKDSTRSSASMMSSIKFRRHGHLNTLMKSLISCYILNHIRFEIHDYSPPPLSFSLRYI</sequence>
<organism evidence="2 3">
    <name type="scientific">Cordylochernes scorpioides</name>
    <dbReference type="NCBI Taxonomy" id="51811"/>
    <lineage>
        <taxon>Eukaryota</taxon>
        <taxon>Metazoa</taxon>
        <taxon>Ecdysozoa</taxon>
        <taxon>Arthropoda</taxon>
        <taxon>Chelicerata</taxon>
        <taxon>Arachnida</taxon>
        <taxon>Pseudoscorpiones</taxon>
        <taxon>Cheliferoidea</taxon>
        <taxon>Chernetidae</taxon>
        <taxon>Cordylochernes</taxon>
    </lineage>
</organism>
<dbReference type="EMBL" id="CP092886">
    <property type="protein sequence ID" value="UYV84145.1"/>
    <property type="molecule type" value="Genomic_DNA"/>
</dbReference>
<evidence type="ECO:0000313" key="3">
    <source>
        <dbReference type="Proteomes" id="UP001235939"/>
    </source>
</evidence>
<protein>
    <submittedName>
        <fullName evidence="2">Uncharacterized protein</fullName>
    </submittedName>
</protein>
<feature type="compositionally biased region" description="Polar residues" evidence="1">
    <location>
        <begin position="50"/>
        <end position="66"/>
    </location>
</feature>
<gene>
    <name evidence="2" type="ORF">LAZ67_X001313</name>
</gene>
<feature type="region of interest" description="Disordered" evidence="1">
    <location>
        <begin position="48"/>
        <end position="70"/>
    </location>
</feature>
<reference evidence="2 3" key="1">
    <citation type="submission" date="2022-03" db="EMBL/GenBank/DDBJ databases">
        <title>A chromosomal length assembly of Cordylochernes scorpioides.</title>
        <authorList>
            <person name="Zeh D."/>
            <person name="Zeh J."/>
        </authorList>
    </citation>
    <scope>NUCLEOTIDE SEQUENCE [LARGE SCALE GENOMIC DNA]</scope>
    <source>
        <strain evidence="2">IN4F17</strain>
        <tissue evidence="2">Whole Body</tissue>
    </source>
</reference>
<evidence type="ECO:0000313" key="2">
    <source>
        <dbReference type="EMBL" id="UYV84145.1"/>
    </source>
</evidence>
<evidence type="ECO:0000256" key="1">
    <source>
        <dbReference type="SAM" id="MobiDB-lite"/>
    </source>
</evidence>
<proteinExistence type="predicted"/>
<accession>A0ABY6LSC8</accession>
<name>A0ABY6LSC8_9ARAC</name>
<dbReference type="Proteomes" id="UP001235939">
    <property type="component" value="Chromosome X"/>
</dbReference>